<accession>A0A2S3I5Y3</accession>
<dbReference type="Gene3D" id="1.20.1280.50">
    <property type="match status" value="1"/>
</dbReference>
<dbReference type="PANTHER" id="PTHR35546:SF80">
    <property type="entry name" value="F-BOX DOMAIN CONTAINING PROTEIN EXPRESSED"/>
    <property type="match status" value="1"/>
</dbReference>
<dbReference type="InterPro" id="IPR017451">
    <property type="entry name" value="F-box-assoc_interact_dom"/>
</dbReference>
<organism evidence="2">
    <name type="scientific">Panicum hallii</name>
    <dbReference type="NCBI Taxonomy" id="206008"/>
    <lineage>
        <taxon>Eukaryota</taxon>
        <taxon>Viridiplantae</taxon>
        <taxon>Streptophyta</taxon>
        <taxon>Embryophyta</taxon>
        <taxon>Tracheophyta</taxon>
        <taxon>Spermatophyta</taxon>
        <taxon>Magnoliopsida</taxon>
        <taxon>Liliopsida</taxon>
        <taxon>Poales</taxon>
        <taxon>Poaceae</taxon>
        <taxon>PACMAD clade</taxon>
        <taxon>Panicoideae</taxon>
        <taxon>Panicodae</taxon>
        <taxon>Paniceae</taxon>
        <taxon>Panicinae</taxon>
        <taxon>Panicum</taxon>
        <taxon>Panicum sect. Panicum</taxon>
    </lineage>
</organism>
<dbReference type="Proteomes" id="UP000243499">
    <property type="component" value="Chromosome 7"/>
</dbReference>
<protein>
    <recommendedName>
        <fullName evidence="1">F-box domain-containing protein</fullName>
    </recommendedName>
</protein>
<dbReference type="NCBIfam" id="TIGR01640">
    <property type="entry name" value="F_box_assoc_1"/>
    <property type="match status" value="1"/>
</dbReference>
<gene>
    <name evidence="2" type="ORF">PAHAL_7G097000</name>
</gene>
<feature type="domain" description="F-box" evidence="1">
    <location>
        <begin position="17"/>
        <end position="57"/>
    </location>
</feature>
<proteinExistence type="predicted"/>
<dbReference type="InterPro" id="IPR001810">
    <property type="entry name" value="F-box_dom"/>
</dbReference>
<name>A0A2S3I5Y3_9POAL</name>
<dbReference type="PANTHER" id="PTHR35546">
    <property type="entry name" value="F-BOX PROTEIN INTERACTION DOMAIN PROTEIN-RELATED"/>
    <property type="match status" value="1"/>
</dbReference>
<dbReference type="Gramene" id="PAN37670">
    <property type="protein sequence ID" value="PAN37670"/>
    <property type="gene ID" value="PAHAL_7G097000"/>
</dbReference>
<dbReference type="EMBL" id="CM008052">
    <property type="protein sequence ID" value="PAN37670.1"/>
    <property type="molecule type" value="Genomic_DNA"/>
</dbReference>
<dbReference type="SMART" id="SM00256">
    <property type="entry name" value="FBOX"/>
    <property type="match status" value="1"/>
</dbReference>
<dbReference type="InterPro" id="IPR013187">
    <property type="entry name" value="F-box-assoc_dom_typ3"/>
</dbReference>
<evidence type="ECO:0000259" key="1">
    <source>
        <dbReference type="SMART" id="SM00256"/>
    </source>
</evidence>
<dbReference type="SUPFAM" id="SSF81383">
    <property type="entry name" value="F-box domain"/>
    <property type="match status" value="1"/>
</dbReference>
<dbReference type="Pfam" id="PF08268">
    <property type="entry name" value="FBA_3"/>
    <property type="match status" value="1"/>
</dbReference>
<dbReference type="CDD" id="cd22157">
    <property type="entry name" value="F-box_AtFBW1-like"/>
    <property type="match status" value="1"/>
</dbReference>
<dbReference type="Gramene" id="PVH35064">
    <property type="protein sequence ID" value="PVH35064"/>
    <property type="gene ID" value="PAHAL_7G097000"/>
</dbReference>
<dbReference type="EMBL" id="CM008052">
    <property type="protein sequence ID" value="PVH35064.1"/>
    <property type="molecule type" value="Genomic_DNA"/>
</dbReference>
<sequence>MAETSREKIPNTAAAGLTDDLIVDILSRLPVKSLCRCKCVSPHWRDLISHPDHRRWLPQTLAGFFENDFDNGREVWRFTNFGGARQPPLICTPFSFMPGYEDVAIVDACNGLLLCRPPKASPHHVSRYVVCNPATKSWVVLPDSGSHGDDVEDDEPLVARLGFDPTVSAHFHVFEFVENDYGTVAGVEIYSSETGAWSYEESQWNYETHLFEFSPSVFINGLLHFTTIQFEVVAVDVEGESWWVLPAPEDADDVDDPCNWNPGFLARYQGLLCYMTRWYNGRDLSIWVLEDYAVDGWVLKRQVTVRQLTEKISPPNGCYYRLITIHPDCNWITYVSGLESMLMAYDMDRNEVHVIQNLGSRGVVSCIPYVPSYAKSLTDGH</sequence>
<evidence type="ECO:0000313" key="2">
    <source>
        <dbReference type="EMBL" id="PAN37670.1"/>
    </source>
</evidence>
<dbReference type="InterPro" id="IPR055290">
    <property type="entry name" value="At3g26010-like"/>
</dbReference>
<dbReference type="AlphaFoldDB" id="A0A2S3I5Y3"/>
<dbReference type="Pfam" id="PF00646">
    <property type="entry name" value="F-box"/>
    <property type="match status" value="1"/>
</dbReference>
<reference evidence="2" key="1">
    <citation type="submission" date="2018-04" db="EMBL/GenBank/DDBJ databases">
        <title>WGS assembly of Panicum hallii.</title>
        <authorList>
            <person name="Lovell J."/>
            <person name="Jenkins J."/>
            <person name="Lowry D."/>
            <person name="Mamidi S."/>
            <person name="Sreedasyam A."/>
            <person name="Weng X."/>
            <person name="Barry K."/>
            <person name="Bonette J."/>
            <person name="Campitelli B."/>
            <person name="Daum C."/>
            <person name="Gordon S."/>
            <person name="Gould B."/>
            <person name="Lipzen A."/>
            <person name="Macqueen A."/>
            <person name="Palacio-Mejia J."/>
            <person name="Plott C."/>
            <person name="Shakirov E."/>
            <person name="Shu S."/>
            <person name="Yoshinaga Y."/>
            <person name="Zane M."/>
            <person name="Rokhsar D."/>
            <person name="Grimwood J."/>
            <person name="Schmutz J."/>
            <person name="Juenger T."/>
        </authorList>
    </citation>
    <scope>NUCLEOTIDE SEQUENCE [LARGE SCALE GENOMIC DNA]</scope>
    <source>
        <strain evidence="2">FIL2</strain>
    </source>
</reference>
<dbReference type="InterPro" id="IPR036047">
    <property type="entry name" value="F-box-like_dom_sf"/>
</dbReference>